<dbReference type="PROSITE" id="PS51352">
    <property type="entry name" value="THIOREDOXIN_2"/>
    <property type="match status" value="1"/>
</dbReference>
<name>A0A7K1T249_9SPHI</name>
<evidence type="ECO:0000256" key="1">
    <source>
        <dbReference type="ARBA" id="ARBA00023284"/>
    </source>
</evidence>
<evidence type="ECO:0000256" key="2">
    <source>
        <dbReference type="SAM" id="SignalP"/>
    </source>
</evidence>
<evidence type="ECO:0000259" key="3">
    <source>
        <dbReference type="PROSITE" id="PS51352"/>
    </source>
</evidence>
<dbReference type="PROSITE" id="PS00194">
    <property type="entry name" value="THIOREDOXIN_1"/>
    <property type="match status" value="1"/>
</dbReference>
<dbReference type="GO" id="GO:0016491">
    <property type="term" value="F:oxidoreductase activity"/>
    <property type="evidence" value="ECO:0007669"/>
    <property type="project" value="InterPro"/>
</dbReference>
<dbReference type="InterPro" id="IPR000866">
    <property type="entry name" value="AhpC/TSA"/>
</dbReference>
<sequence>MKGVISVLLFISMFTFKAPAQNKPPLAPSPTIQSNKLKAKVEANPSNLETHRAFINSFKMDAKFDNPEMEMQYKIWIKQFPKEYAIPFAIGEYYVHKEIPKAAPYLLQASILKPDNAEVWDLLANDALFTNNNAMRQNYLNKAVRYAPNNADYAFYYANSFKDTDPGRYDSLSLEVARRFPESERGVQALYWLASNTALSAEKIAYYKQIYNRKSNQLSDWYLNGTIEYFDLLLQINPEQAFDFGLTMILEGKRNRNLWKDRVKVADTFLKARKFLAENDPKQALALLNQVDLGNVTLGSYIIDAKESLALFKAEAADAAKQTRVAFDTLAVLYSKEPTDGLHAAIYKYGSKLGMDSNSVAKTIWKIRDSKAKQAADFSLQNYLSGGKSTLSDFRGKVILLTYWFPGCEPCRAEFPHFESVLKNFNKDKVAYLGLNLFPSQNEFVLPFLKETGYTFTPLQDDQGKAKGNLEASGAPTNYLIDQKGRIVFSGFKIDAENEKTLELMIRETLAAKD</sequence>
<comment type="caution">
    <text evidence="4">The sequence shown here is derived from an EMBL/GenBank/DDBJ whole genome shotgun (WGS) entry which is preliminary data.</text>
</comment>
<dbReference type="InterPro" id="IPR017937">
    <property type="entry name" value="Thioredoxin_CS"/>
</dbReference>
<feature type="domain" description="Thioredoxin" evidence="3">
    <location>
        <begin position="369"/>
        <end position="511"/>
    </location>
</feature>
<dbReference type="Gene3D" id="1.25.40.10">
    <property type="entry name" value="Tetratricopeptide repeat domain"/>
    <property type="match status" value="1"/>
</dbReference>
<dbReference type="Gene3D" id="3.40.30.10">
    <property type="entry name" value="Glutaredoxin"/>
    <property type="match status" value="1"/>
</dbReference>
<evidence type="ECO:0000313" key="5">
    <source>
        <dbReference type="Proteomes" id="UP000462014"/>
    </source>
</evidence>
<dbReference type="CDD" id="cd02966">
    <property type="entry name" value="TlpA_like_family"/>
    <property type="match status" value="1"/>
</dbReference>
<dbReference type="Proteomes" id="UP000462014">
    <property type="component" value="Unassembled WGS sequence"/>
</dbReference>
<feature type="signal peptide" evidence="2">
    <location>
        <begin position="1"/>
        <end position="20"/>
    </location>
</feature>
<dbReference type="PANTHER" id="PTHR42852:SF13">
    <property type="entry name" value="PROTEIN DIPZ"/>
    <property type="match status" value="1"/>
</dbReference>
<dbReference type="InterPro" id="IPR011990">
    <property type="entry name" value="TPR-like_helical_dom_sf"/>
</dbReference>
<dbReference type="SUPFAM" id="SSF52833">
    <property type="entry name" value="Thioredoxin-like"/>
    <property type="match status" value="1"/>
</dbReference>
<organism evidence="4 5">
    <name type="scientific">Mucilaginibacter arboris</name>
    <dbReference type="NCBI Taxonomy" id="2682090"/>
    <lineage>
        <taxon>Bacteria</taxon>
        <taxon>Pseudomonadati</taxon>
        <taxon>Bacteroidota</taxon>
        <taxon>Sphingobacteriia</taxon>
        <taxon>Sphingobacteriales</taxon>
        <taxon>Sphingobacteriaceae</taxon>
        <taxon>Mucilaginibacter</taxon>
    </lineage>
</organism>
<dbReference type="InterPro" id="IPR050553">
    <property type="entry name" value="Thioredoxin_ResA/DsbE_sf"/>
</dbReference>
<feature type="chain" id="PRO_5029858791" evidence="2">
    <location>
        <begin position="21"/>
        <end position="514"/>
    </location>
</feature>
<dbReference type="GO" id="GO:0006950">
    <property type="term" value="P:response to stress"/>
    <property type="evidence" value="ECO:0007669"/>
    <property type="project" value="UniProtKB-ARBA"/>
</dbReference>
<accession>A0A7K1T249</accession>
<reference evidence="4 5" key="1">
    <citation type="submission" date="2019-12" db="EMBL/GenBank/DDBJ databases">
        <title>Mucilaginibacter sp. HMF7410 genome sequencing and assembly.</title>
        <authorList>
            <person name="Kang H."/>
            <person name="Cha I."/>
            <person name="Kim H."/>
            <person name="Joh K."/>
        </authorList>
    </citation>
    <scope>NUCLEOTIDE SEQUENCE [LARGE SCALE GENOMIC DNA]</scope>
    <source>
        <strain evidence="4 5">HMF7410</strain>
    </source>
</reference>
<evidence type="ECO:0000313" key="4">
    <source>
        <dbReference type="EMBL" id="MVN23370.1"/>
    </source>
</evidence>
<dbReference type="InterPro" id="IPR013766">
    <property type="entry name" value="Thioredoxin_domain"/>
</dbReference>
<keyword evidence="2" id="KW-0732">Signal</keyword>
<dbReference type="GO" id="GO:0016209">
    <property type="term" value="F:antioxidant activity"/>
    <property type="evidence" value="ECO:0007669"/>
    <property type="project" value="InterPro"/>
</dbReference>
<proteinExistence type="predicted"/>
<dbReference type="AlphaFoldDB" id="A0A7K1T249"/>
<dbReference type="EMBL" id="WPIK01000023">
    <property type="protein sequence ID" value="MVN23370.1"/>
    <property type="molecule type" value="Genomic_DNA"/>
</dbReference>
<dbReference type="RefSeq" id="WP_157569528.1">
    <property type="nucleotide sequence ID" value="NZ_WPIK01000023.1"/>
</dbReference>
<keyword evidence="5" id="KW-1185">Reference proteome</keyword>
<dbReference type="SUPFAM" id="SSF48452">
    <property type="entry name" value="TPR-like"/>
    <property type="match status" value="1"/>
</dbReference>
<dbReference type="InterPro" id="IPR036249">
    <property type="entry name" value="Thioredoxin-like_sf"/>
</dbReference>
<dbReference type="PANTHER" id="PTHR42852">
    <property type="entry name" value="THIOL:DISULFIDE INTERCHANGE PROTEIN DSBE"/>
    <property type="match status" value="1"/>
</dbReference>
<gene>
    <name evidence="4" type="ORF">GO621_17740</name>
</gene>
<keyword evidence="1" id="KW-0676">Redox-active center</keyword>
<dbReference type="Pfam" id="PF00578">
    <property type="entry name" value="AhpC-TSA"/>
    <property type="match status" value="1"/>
</dbReference>
<protein>
    <submittedName>
        <fullName evidence="4">Redoxin domain-containing protein</fullName>
    </submittedName>
</protein>